<evidence type="ECO:0000313" key="4">
    <source>
        <dbReference type="Ensembl" id="ENSNMLP00000035763.1"/>
    </source>
</evidence>
<reference evidence="4" key="1">
    <citation type="submission" date="2025-08" db="UniProtKB">
        <authorList>
            <consortium name="Ensembl"/>
        </authorList>
    </citation>
    <scope>IDENTIFICATION</scope>
</reference>
<feature type="domain" description="Ig-like" evidence="3">
    <location>
        <begin position="76"/>
        <end position="161"/>
    </location>
</feature>
<dbReference type="GO" id="GO:0009897">
    <property type="term" value="C:external side of plasma membrane"/>
    <property type="evidence" value="ECO:0007669"/>
    <property type="project" value="TreeGrafter"/>
</dbReference>
<dbReference type="InterPro" id="IPR003598">
    <property type="entry name" value="Ig_sub2"/>
</dbReference>
<dbReference type="PROSITE" id="PS50835">
    <property type="entry name" value="IG_LIKE"/>
    <property type="match status" value="2"/>
</dbReference>
<dbReference type="GO" id="GO:0006955">
    <property type="term" value="P:immune response"/>
    <property type="evidence" value="ECO:0007669"/>
    <property type="project" value="TreeGrafter"/>
</dbReference>
<evidence type="ECO:0000313" key="5">
    <source>
        <dbReference type="Proteomes" id="UP000694523"/>
    </source>
</evidence>
<proteinExistence type="predicted"/>
<dbReference type="InterPro" id="IPR003599">
    <property type="entry name" value="Ig_sub"/>
</dbReference>
<evidence type="ECO:0000259" key="3">
    <source>
        <dbReference type="PROSITE" id="PS50835"/>
    </source>
</evidence>
<dbReference type="InterPro" id="IPR036179">
    <property type="entry name" value="Ig-like_dom_sf"/>
</dbReference>
<dbReference type="PANTHER" id="PTHR11481">
    <property type="entry name" value="IMMUNOGLOBULIN FC RECEPTOR"/>
    <property type="match status" value="1"/>
</dbReference>
<dbReference type="PANTHER" id="PTHR11481:SF64">
    <property type="entry name" value="FC RECEPTOR-LIKE PROTEIN 4"/>
    <property type="match status" value="1"/>
</dbReference>
<keyword evidence="5" id="KW-1185">Reference proteome</keyword>
<dbReference type="GO" id="GO:0007166">
    <property type="term" value="P:cell surface receptor signaling pathway"/>
    <property type="evidence" value="ECO:0007669"/>
    <property type="project" value="TreeGrafter"/>
</dbReference>
<dbReference type="Proteomes" id="UP000694523">
    <property type="component" value="Unplaced"/>
</dbReference>
<evidence type="ECO:0000256" key="1">
    <source>
        <dbReference type="ARBA" id="ARBA00022729"/>
    </source>
</evidence>
<dbReference type="Pfam" id="PF13895">
    <property type="entry name" value="Ig_2"/>
    <property type="match status" value="2"/>
</dbReference>
<dbReference type="SMART" id="SM00408">
    <property type="entry name" value="IGc2"/>
    <property type="match status" value="2"/>
</dbReference>
<keyword evidence="2" id="KW-1015">Disulfide bond</keyword>
<dbReference type="InterPro" id="IPR013783">
    <property type="entry name" value="Ig-like_fold"/>
</dbReference>
<feature type="domain" description="Ig-like" evidence="3">
    <location>
        <begin position="242"/>
        <end position="329"/>
    </location>
</feature>
<dbReference type="GO" id="GO:0004888">
    <property type="term" value="F:transmembrane signaling receptor activity"/>
    <property type="evidence" value="ECO:0007669"/>
    <property type="project" value="TreeGrafter"/>
</dbReference>
<organism evidence="4 5">
    <name type="scientific">Neogobius melanostomus</name>
    <name type="common">round goby</name>
    <dbReference type="NCBI Taxonomy" id="47308"/>
    <lineage>
        <taxon>Eukaryota</taxon>
        <taxon>Metazoa</taxon>
        <taxon>Chordata</taxon>
        <taxon>Craniata</taxon>
        <taxon>Vertebrata</taxon>
        <taxon>Euteleostomi</taxon>
        <taxon>Actinopterygii</taxon>
        <taxon>Neopterygii</taxon>
        <taxon>Teleostei</taxon>
        <taxon>Neoteleostei</taxon>
        <taxon>Acanthomorphata</taxon>
        <taxon>Gobiaria</taxon>
        <taxon>Gobiiformes</taxon>
        <taxon>Gobioidei</taxon>
        <taxon>Gobiidae</taxon>
        <taxon>Benthophilinae</taxon>
        <taxon>Neogobiini</taxon>
        <taxon>Neogobius</taxon>
    </lineage>
</organism>
<dbReference type="Ensembl" id="ENSNMLT00000039839.1">
    <property type="protein sequence ID" value="ENSNMLP00000035763.1"/>
    <property type="gene ID" value="ENSNMLG00000022205.1"/>
</dbReference>
<dbReference type="SUPFAM" id="SSF48726">
    <property type="entry name" value="Immunoglobulin"/>
    <property type="match status" value="2"/>
</dbReference>
<accession>A0A8C6UFZ9</accession>
<keyword evidence="1" id="KW-0732">Signal</keyword>
<evidence type="ECO:0000256" key="2">
    <source>
        <dbReference type="ARBA" id="ARBA00023157"/>
    </source>
</evidence>
<dbReference type="SMART" id="SM00409">
    <property type="entry name" value="IG"/>
    <property type="match status" value="2"/>
</dbReference>
<name>A0A8C6UFZ9_9GOBI</name>
<dbReference type="InterPro" id="IPR050488">
    <property type="entry name" value="Ig_Fc_receptor"/>
</dbReference>
<dbReference type="Gene3D" id="2.60.40.10">
    <property type="entry name" value="Immunoglobulins"/>
    <property type="match status" value="2"/>
</dbReference>
<dbReference type="InterPro" id="IPR007110">
    <property type="entry name" value="Ig-like_dom"/>
</dbReference>
<dbReference type="AlphaFoldDB" id="A0A8C6UFZ9"/>
<protein>
    <recommendedName>
        <fullName evidence="3">Ig-like domain-containing protein</fullName>
    </recommendedName>
</protein>
<reference evidence="4" key="2">
    <citation type="submission" date="2025-09" db="UniProtKB">
        <authorList>
            <consortium name="Ensembl"/>
        </authorList>
    </citation>
    <scope>IDENTIFICATION</scope>
</reference>
<sequence>RESNRSTLGSFFKMEIMHLSCEDKGWMVKRNTSLSAQSSCEAWGGWEAPNCAIDHLPPQYDTGVYWCESSEGQTSPSLYITVTDGPVLLQSPVLPVPEGQNIALTCQHRTSSKLPARFYHDGRLLSTQPSGHMTITHVSASHGGLYSCEIRGDRSESNKLKDCLGTALHVEPERLQFFKMEIMHLSCEDKGWMVKRNTSLSAQRSCEACGGWEAPNCAINHLSPQYDTGVYWCESSAGQTSPSLYITVTDRPVLLQSPVLPVPEGQNIALTCQHRTSSNLPARFYHDGRLLLTQPSGHMTITHVSASHGGLYSCEIRGDRSESSHIHVTGQQFSSV</sequence>